<feature type="transmembrane region" description="Helical" evidence="1">
    <location>
        <begin position="20"/>
        <end position="40"/>
    </location>
</feature>
<keyword evidence="1" id="KW-0812">Transmembrane</keyword>
<keyword evidence="1" id="KW-1133">Transmembrane helix</keyword>
<dbReference type="Gene3D" id="3.90.320.10">
    <property type="match status" value="1"/>
</dbReference>
<comment type="caution">
    <text evidence="3">The sequence shown here is derived from an EMBL/GenBank/DDBJ whole genome shotgun (WGS) entry which is preliminary data.</text>
</comment>
<dbReference type="InterPro" id="IPR022765">
    <property type="entry name" value="Dna2/Cas4_DUF83"/>
</dbReference>
<evidence type="ECO:0000259" key="2">
    <source>
        <dbReference type="Pfam" id="PF01930"/>
    </source>
</evidence>
<keyword evidence="4" id="KW-1185">Reference proteome</keyword>
<dbReference type="Pfam" id="PF01930">
    <property type="entry name" value="Cas_Cas4"/>
    <property type="match status" value="1"/>
</dbReference>
<accession>A0ABS7YUB1</accession>
<evidence type="ECO:0000256" key="1">
    <source>
        <dbReference type="SAM" id="Phobius"/>
    </source>
</evidence>
<dbReference type="InterPro" id="IPR011604">
    <property type="entry name" value="PDDEXK-like_dom_sf"/>
</dbReference>
<protein>
    <submittedName>
        <fullName evidence="3">Dna2/Cas4 domain-containing protein</fullName>
    </submittedName>
</protein>
<evidence type="ECO:0000313" key="3">
    <source>
        <dbReference type="EMBL" id="MCA2018577.1"/>
    </source>
</evidence>
<dbReference type="EMBL" id="JAIWIU010000182">
    <property type="protein sequence ID" value="MCA2018577.1"/>
    <property type="molecule type" value="Genomic_DNA"/>
</dbReference>
<dbReference type="Proteomes" id="UP001199044">
    <property type="component" value="Unassembled WGS sequence"/>
</dbReference>
<organism evidence="3 4">
    <name type="scientific">Vibrio tritonius</name>
    <dbReference type="NCBI Taxonomy" id="1435069"/>
    <lineage>
        <taxon>Bacteria</taxon>
        <taxon>Pseudomonadati</taxon>
        <taxon>Pseudomonadota</taxon>
        <taxon>Gammaproteobacteria</taxon>
        <taxon>Vibrionales</taxon>
        <taxon>Vibrionaceae</taxon>
        <taxon>Vibrio</taxon>
    </lineage>
</organism>
<feature type="domain" description="DUF83" evidence="2">
    <location>
        <begin position="85"/>
        <end position="199"/>
    </location>
</feature>
<sequence length="201" mass="23321">MDIKLISWDIVNLVQEQINMVLLVRVCALVILAWFALYLVPRIIMRLVYLAGDLLRPLPMTDFGFKGRLVYVDDGSRKPVFVSHKYELSSKPDFIFYIGRGQYAPVEFKSSKTIHPEHEAQLCVEVLTARTKYNIKKGYIVAMNEKKEYDFSMSSRSIYRQIRAIHRRARLIKLGKIVPAIEKCRSQRCYSCAHRDNCAKG</sequence>
<reference evidence="4" key="1">
    <citation type="submission" date="2023-07" db="EMBL/GenBank/DDBJ databases">
        <title>Molecular identification of indigenous halophilic bacteria isolated from red sea cost, biodegradation of synthetic dyes and assessment of degraded metabolite toxicity.</title>
        <authorList>
            <person name="Chaieb K."/>
            <person name="Altayb H.N."/>
        </authorList>
    </citation>
    <scope>NUCLEOTIDE SEQUENCE [LARGE SCALE GENOMIC DNA]</scope>
    <source>
        <strain evidence="4">K20</strain>
    </source>
</reference>
<keyword evidence="1" id="KW-0472">Membrane</keyword>
<gene>
    <name evidence="3" type="ORF">LDJ79_20850</name>
</gene>
<evidence type="ECO:0000313" key="4">
    <source>
        <dbReference type="Proteomes" id="UP001199044"/>
    </source>
</evidence>
<proteinExistence type="predicted"/>
<dbReference type="RefSeq" id="WP_225251946.1">
    <property type="nucleotide sequence ID" value="NZ_JAIWIU010000182.1"/>
</dbReference>
<name>A0ABS7YUB1_9VIBR</name>